<proteinExistence type="predicted"/>
<name>A0ABT1WCR0_9BURK</name>
<dbReference type="RefSeq" id="WP_256762989.1">
    <property type="nucleotide sequence ID" value="NZ_JANIGO010000001.1"/>
</dbReference>
<dbReference type="EMBL" id="JANIGO010000001">
    <property type="protein sequence ID" value="MCQ8895309.1"/>
    <property type="molecule type" value="Genomic_DNA"/>
</dbReference>
<keyword evidence="1" id="KW-0812">Transmembrane</keyword>
<reference evidence="2 3" key="1">
    <citation type="submission" date="2022-07" db="EMBL/GenBank/DDBJ databases">
        <authorList>
            <person name="Xamxidin M."/>
            <person name="Wu M."/>
        </authorList>
    </citation>
    <scope>NUCLEOTIDE SEQUENCE [LARGE SCALE GENOMIC DNA]</scope>
    <source>
        <strain evidence="2 3">NBRC 111650</strain>
    </source>
</reference>
<comment type="caution">
    <text evidence="2">The sequence shown here is derived from an EMBL/GenBank/DDBJ whole genome shotgun (WGS) entry which is preliminary data.</text>
</comment>
<evidence type="ECO:0000256" key="1">
    <source>
        <dbReference type="SAM" id="Phobius"/>
    </source>
</evidence>
<protein>
    <recommendedName>
        <fullName evidence="4">Type II secretion system protein GspC N-terminal domain-containing protein</fullName>
    </recommendedName>
</protein>
<evidence type="ECO:0008006" key="4">
    <source>
        <dbReference type="Google" id="ProtNLM"/>
    </source>
</evidence>
<dbReference type="Proteomes" id="UP001204142">
    <property type="component" value="Unassembled WGS sequence"/>
</dbReference>
<keyword evidence="1" id="KW-1133">Transmembrane helix</keyword>
<keyword evidence="1" id="KW-0472">Membrane</keyword>
<feature type="transmembrane region" description="Helical" evidence="1">
    <location>
        <begin position="6"/>
        <end position="26"/>
    </location>
</feature>
<evidence type="ECO:0000313" key="3">
    <source>
        <dbReference type="Proteomes" id="UP001204142"/>
    </source>
</evidence>
<accession>A0ABT1WCR0</accession>
<evidence type="ECO:0000313" key="2">
    <source>
        <dbReference type="EMBL" id="MCQ8895309.1"/>
    </source>
</evidence>
<organism evidence="2 3">
    <name type="scientific">Limnobacter humi</name>
    <dbReference type="NCBI Taxonomy" id="1778671"/>
    <lineage>
        <taxon>Bacteria</taxon>
        <taxon>Pseudomonadati</taxon>
        <taxon>Pseudomonadota</taxon>
        <taxon>Betaproteobacteria</taxon>
        <taxon>Burkholderiales</taxon>
        <taxon>Burkholderiaceae</taxon>
        <taxon>Limnobacter</taxon>
    </lineage>
</organism>
<keyword evidence="3" id="KW-1185">Reference proteome</keyword>
<sequence>MINTDSGFWVLDLLIGFLISPWLGIADSPAALHAEKMQVIEQRLVRSQSYQAPDPSTLRYTPPPKPPLPAIDGRLLEQSLKGDRVVASTAGPGASKWTMTGLIGAGMKRVAILNDGTREQVVAVGAVLDQQWRVDKVDDARVVLSPITPTDTNRPVTLYLNTPTPNED</sequence>
<gene>
    <name evidence="2" type="ORF">NQT62_02500</name>
</gene>